<keyword evidence="4" id="KW-1185">Reference proteome</keyword>
<dbReference type="Gene3D" id="3.20.20.140">
    <property type="entry name" value="Metal-dependent hydrolases"/>
    <property type="match status" value="1"/>
</dbReference>
<dbReference type="Proteomes" id="UP001190465">
    <property type="component" value="Chromosome"/>
</dbReference>
<evidence type="ECO:0000256" key="1">
    <source>
        <dbReference type="ARBA" id="ARBA00023239"/>
    </source>
</evidence>
<evidence type="ECO:0000313" key="3">
    <source>
        <dbReference type="EMBL" id="CAJ1500582.1"/>
    </source>
</evidence>
<dbReference type="PANTHER" id="PTHR21240">
    <property type="entry name" value="2-AMINO-3-CARBOXYLMUCONATE-6-SEMIALDEHYDE DECARBOXYLASE"/>
    <property type="match status" value="1"/>
</dbReference>
<protein>
    <submittedName>
        <fullName evidence="3">Amidohydrolase family protein</fullName>
    </submittedName>
</protein>
<dbReference type="RefSeq" id="WP_308481918.1">
    <property type="nucleotide sequence ID" value="NZ_OY726397.1"/>
</dbReference>
<reference evidence="3 4" key="1">
    <citation type="submission" date="2023-08" db="EMBL/GenBank/DDBJ databases">
        <authorList>
            <person name="Folkvardsen B D."/>
            <person name="Norman A."/>
        </authorList>
    </citation>
    <scope>NUCLEOTIDE SEQUENCE [LARGE SCALE GENOMIC DNA]</scope>
    <source>
        <strain evidence="3 4">Mu0053</strain>
    </source>
</reference>
<dbReference type="SUPFAM" id="SSF51556">
    <property type="entry name" value="Metallo-dependent hydrolases"/>
    <property type="match status" value="1"/>
</dbReference>
<keyword evidence="1" id="KW-0456">Lyase</keyword>
<proteinExistence type="predicted"/>
<gene>
    <name evidence="3" type="ORF">MU0053_001708</name>
</gene>
<evidence type="ECO:0000259" key="2">
    <source>
        <dbReference type="Pfam" id="PF04909"/>
    </source>
</evidence>
<feature type="domain" description="Amidohydrolase-related" evidence="2">
    <location>
        <begin position="92"/>
        <end position="391"/>
    </location>
</feature>
<organism evidence="3 4">
    <name type="scientific">[Mycobacterium] burgundiense</name>
    <dbReference type="NCBI Taxonomy" id="3064286"/>
    <lineage>
        <taxon>Bacteria</taxon>
        <taxon>Bacillati</taxon>
        <taxon>Actinomycetota</taxon>
        <taxon>Actinomycetes</taxon>
        <taxon>Mycobacteriales</taxon>
        <taxon>Mycobacteriaceae</taxon>
        <taxon>Mycolicibacterium</taxon>
    </lineage>
</organism>
<name>A0ABN9N507_9MYCO</name>
<evidence type="ECO:0000313" key="4">
    <source>
        <dbReference type="Proteomes" id="UP001190465"/>
    </source>
</evidence>
<dbReference type="EMBL" id="OY726397">
    <property type="protein sequence ID" value="CAJ1500582.1"/>
    <property type="molecule type" value="Genomic_DNA"/>
</dbReference>
<dbReference type="InterPro" id="IPR032466">
    <property type="entry name" value="Metal_Hydrolase"/>
</dbReference>
<accession>A0ABN9N507</accession>
<dbReference type="Pfam" id="PF04909">
    <property type="entry name" value="Amidohydro_2"/>
    <property type="match status" value="1"/>
</dbReference>
<dbReference type="PANTHER" id="PTHR21240:SF28">
    <property type="entry name" value="ISO-OROTATE DECARBOXYLASE (EUROFUNG)"/>
    <property type="match status" value="1"/>
</dbReference>
<sequence length="399" mass="45017">MNAQLIFDVDSHVTETANIWTQRMPTKWGNLIPHVESVDGVEYWVVGDKKMGSVTASSYMHLDAETGERKRQPPSNQFLTNAAYRDLHPSSYDPHARLAVMDELGVQASVLYPNLNLVVSDLHEQVDDPEYKIQIIRAYNDWLVEEWAAADPDRLIPVALVAYFDAEVAAEEVHRCKELGHRGLVMTGMPQLHGKPPLADDSWAPLWKAAEDTGMSVGFHVGANEGILEKYVNADRLAAEGPRRMGARTVTEAFLDNASSMNDLLLSGILPRYPKLKFVMVETGLGWVNFCLESADYHFERYGVRNDCPDFTELPSFYFKRQIYTTYWFEKIEQFHVDKVGEDKIMFETDYPHSTSLDVADVQWALNEGMAGISEEAKHKILWANAAELYGVRTPALAG</sequence>
<dbReference type="InterPro" id="IPR032465">
    <property type="entry name" value="ACMSD"/>
</dbReference>
<dbReference type="InterPro" id="IPR006680">
    <property type="entry name" value="Amidohydro-rel"/>
</dbReference>